<comment type="subcellular location">
    <subcellularLocation>
        <location evidence="2">Membrane</location>
        <topology evidence="2">Multi-pass membrane protein</topology>
    </subcellularLocation>
</comment>
<keyword evidence="7 11" id="KW-0862">Zinc</keyword>
<accession>A0A839JYT0</accession>
<dbReference type="EMBL" id="JACEGA010000001">
    <property type="protein sequence ID" value="MBB2182825.1"/>
    <property type="molecule type" value="Genomic_DNA"/>
</dbReference>
<keyword evidence="5 11" id="KW-0812">Transmembrane</keyword>
<keyword evidence="9 11" id="KW-0482">Metalloprotease</keyword>
<dbReference type="PANTHER" id="PTHR42837">
    <property type="entry name" value="REGULATOR OF SIGMA-E PROTEASE RSEP"/>
    <property type="match status" value="1"/>
</dbReference>
<dbReference type="NCBIfam" id="TIGR00054">
    <property type="entry name" value="RIP metalloprotease RseP"/>
    <property type="match status" value="1"/>
</dbReference>
<keyword evidence="10 11" id="KW-0472">Membrane</keyword>
<name>A0A839JYT0_9FIRM</name>
<dbReference type="InterPro" id="IPR001478">
    <property type="entry name" value="PDZ"/>
</dbReference>
<evidence type="ECO:0000259" key="12">
    <source>
        <dbReference type="SMART" id="SM00228"/>
    </source>
</evidence>
<dbReference type="PANTHER" id="PTHR42837:SF2">
    <property type="entry name" value="MEMBRANE METALLOPROTEASE ARASP2, CHLOROPLASTIC-RELATED"/>
    <property type="match status" value="1"/>
</dbReference>
<comment type="caution">
    <text evidence="13">The sequence shown here is derived from an EMBL/GenBank/DDBJ whole genome shotgun (WGS) entry which is preliminary data.</text>
</comment>
<evidence type="ECO:0000256" key="9">
    <source>
        <dbReference type="ARBA" id="ARBA00023049"/>
    </source>
</evidence>
<evidence type="ECO:0000313" key="13">
    <source>
        <dbReference type="EMBL" id="MBB2182825.1"/>
    </source>
</evidence>
<dbReference type="CDD" id="cd23081">
    <property type="entry name" value="cpPDZ_EcRseP-like"/>
    <property type="match status" value="1"/>
</dbReference>
<dbReference type="Pfam" id="PF02163">
    <property type="entry name" value="Peptidase_M50"/>
    <property type="match status" value="1"/>
</dbReference>
<dbReference type="GO" id="GO:0006508">
    <property type="term" value="P:proteolysis"/>
    <property type="evidence" value="ECO:0007669"/>
    <property type="project" value="UniProtKB-KW"/>
</dbReference>
<organism evidence="13 14">
    <name type="scientific">Variimorphobacter saccharofermentans</name>
    <dbReference type="NCBI Taxonomy" id="2755051"/>
    <lineage>
        <taxon>Bacteria</taxon>
        <taxon>Bacillati</taxon>
        <taxon>Bacillota</taxon>
        <taxon>Clostridia</taxon>
        <taxon>Lachnospirales</taxon>
        <taxon>Lachnospiraceae</taxon>
        <taxon>Variimorphobacter</taxon>
    </lineage>
</organism>
<dbReference type="GO" id="GO:0016020">
    <property type="term" value="C:membrane"/>
    <property type="evidence" value="ECO:0007669"/>
    <property type="project" value="UniProtKB-SubCell"/>
</dbReference>
<dbReference type="RefSeq" id="WP_228352515.1">
    <property type="nucleotide sequence ID" value="NZ_JACEGA010000001.1"/>
</dbReference>
<evidence type="ECO:0000256" key="11">
    <source>
        <dbReference type="RuleBase" id="RU362031"/>
    </source>
</evidence>
<dbReference type="GO" id="GO:0004222">
    <property type="term" value="F:metalloendopeptidase activity"/>
    <property type="evidence" value="ECO:0007669"/>
    <property type="project" value="InterPro"/>
</dbReference>
<feature type="transmembrane region" description="Helical" evidence="11">
    <location>
        <begin position="90"/>
        <end position="115"/>
    </location>
</feature>
<feature type="transmembrane region" description="Helical" evidence="11">
    <location>
        <begin position="402"/>
        <end position="421"/>
    </location>
</feature>
<dbReference type="InterPro" id="IPR036034">
    <property type="entry name" value="PDZ_sf"/>
</dbReference>
<evidence type="ECO:0000256" key="5">
    <source>
        <dbReference type="ARBA" id="ARBA00022692"/>
    </source>
</evidence>
<dbReference type="CDD" id="cd06163">
    <property type="entry name" value="S2P-M50_PDZ_RseP-like"/>
    <property type="match status" value="2"/>
</dbReference>
<evidence type="ECO:0000256" key="6">
    <source>
        <dbReference type="ARBA" id="ARBA00022801"/>
    </source>
</evidence>
<evidence type="ECO:0000256" key="4">
    <source>
        <dbReference type="ARBA" id="ARBA00022670"/>
    </source>
</evidence>
<feature type="domain" description="PDZ" evidence="12">
    <location>
        <begin position="190"/>
        <end position="261"/>
    </location>
</feature>
<dbReference type="GO" id="GO:0046872">
    <property type="term" value="F:metal ion binding"/>
    <property type="evidence" value="ECO:0007669"/>
    <property type="project" value="UniProtKB-KW"/>
</dbReference>
<protein>
    <recommendedName>
        <fullName evidence="11">Zinc metalloprotease</fullName>
        <ecNumber evidence="11">3.4.24.-</ecNumber>
    </recommendedName>
</protein>
<evidence type="ECO:0000256" key="7">
    <source>
        <dbReference type="ARBA" id="ARBA00022833"/>
    </source>
</evidence>
<evidence type="ECO:0000256" key="8">
    <source>
        <dbReference type="ARBA" id="ARBA00022989"/>
    </source>
</evidence>
<feature type="transmembrane region" description="Helical" evidence="11">
    <location>
        <begin position="353"/>
        <end position="373"/>
    </location>
</feature>
<keyword evidence="4 13" id="KW-0645">Protease</keyword>
<sequence length="430" mass="47665">MNIIVAVLILGIIVIVHELGHFLLAKKNGITVTEFSVGMGPRIASFVRNGTRYSLKLLPFGGSCMMLGEDETIEDDGAFHKKGVWARFSVLFAGAFFNFILAFVLALIVLGNVGIDSPTVNYVKKGSAADGILQEGDLITRIDGTGVTFSRELNIFFNFNKITDKPIEITLIRDGDKKTVDITPVYKDIYQIGCSYTRTDEPAKLASIVEGFPLDKAGIKLGDTIVAINGNRINSWNDFATYFEENPIDNTPLDLTYLRDNEEHNITITPVLAYSGYEMGWDYNQYRTKVSAIEVVKYSFFEVAYNIEYALKSLGYLVSGRVNVNEVTGPVGIVNYVGEVVNETKEYGVANMLLSLANFALLISANLGVMNLLPLPALDGGRLVFVLIEAIRKKPVPKEKEAIVHLVGMAVLMLFMVFVMYNDIRRMFVK</sequence>
<keyword evidence="14" id="KW-1185">Reference proteome</keyword>
<gene>
    <name evidence="13" type="primary">rseP</name>
    <name evidence="13" type="ORF">H0486_08040</name>
</gene>
<dbReference type="InterPro" id="IPR004387">
    <property type="entry name" value="Pept_M50_Zn"/>
</dbReference>
<dbReference type="Gene3D" id="2.30.42.10">
    <property type="match status" value="2"/>
</dbReference>
<keyword evidence="6 11" id="KW-0378">Hydrolase</keyword>
<evidence type="ECO:0000256" key="2">
    <source>
        <dbReference type="ARBA" id="ARBA00004141"/>
    </source>
</evidence>
<proteinExistence type="inferred from homology"/>
<dbReference type="AlphaFoldDB" id="A0A839JYT0"/>
<evidence type="ECO:0000256" key="3">
    <source>
        <dbReference type="ARBA" id="ARBA00007931"/>
    </source>
</evidence>
<comment type="similarity">
    <text evidence="3 11">Belongs to the peptidase M50B family.</text>
</comment>
<dbReference type="SUPFAM" id="SSF50156">
    <property type="entry name" value="PDZ domain-like"/>
    <property type="match status" value="2"/>
</dbReference>
<comment type="cofactor">
    <cofactor evidence="1 11">
        <name>Zn(2+)</name>
        <dbReference type="ChEBI" id="CHEBI:29105"/>
    </cofactor>
</comment>
<dbReference type="InterPro" id="IPR008915">
    <property type="entry name" value="Peptidase_M50"/>
</dbReference>
<keyword evidence="11" id="KW-0479">Metal-binding</keyword>
<evidence type="ECO:0000313" key="14">
    <source>
        <dbReference type="Proteomes" id="UP000574276"/>
    </source>
</evidence>
<evidence type="ECO:0000256" key="1">
    <source>
        <dbReference type="ARBA" id="ARBA00001947"/>
    </source>
</evidence>
<dbReference type="Proteomes" id="UP000574276">
    <property type="component" value="Unassembled WGS sequence"/>
</dbReference>
<dbReference type="EC" id="3.4.24.-" evidence="11"/>
<evidence type="ECO:0000256" key="10">
    <source>
        <dbReference type="ARBA" id="ARBA00023136"/>
    </source>
</evidence>
<feature type="domain" description="PDZ" evidence="12">
    <location>
        <begin position="103"/>
        <end position="175"/>
    </location>
</feature>
<reference evidence="13 14" key="1">
    <citation type="submission" date="2020-07" db="EMBL/GenBank/DDBJ databases">
        <title>Characterization and genome sequencing of isolate MD1, a novel member within the family Lachnospiraceae.</title>
        <authorList>
            <person name="Rettenmaier R."/>
            <person name="Di Bello L."/>
            <person name="Zinser C."/>
            <person name="Scheitz K."/>
            <person name="Liebl W."/>
            <person name="Zverlov V."/>
        </authorList>
    </citation>
    <scope>NUCLEOTIDE SEQUENCE [LARGE SCALE GENOMIC DNA]</scope>
    <source>
        <strain evidence="13 14">MD1</strain>
    </source>
</reference>
<keyword evidence="8 11" id="KW-1133">Transmembrane helix</keyword>
<dbReference type="SMART" id="SM00228">
    <property type="entry name" value="PDZ"/>
    <property type="match status" value="2"/>
</dbReference>